<proteinExistence type="predicted"/>
<keyword evidence="1" id="KW-1133">Transmembrane helix</keyword>
<dbReference type="OrthoDB" id="193898at2"/>
<evidence type="ECO:0000256" key="1">
    <source>
        <dbReference type="SAM" id="Phobius"/>
    </source>
</evidence>
<evidence type="ECO:0000313" key="4">
    <source>
        <dbReference type="Proteomes" id="UP000318431"/>
    </source>
</evidence>
<dbReference type="PANTHER" id="PTHR39430">
    <property type="entry name" value="MEMBRANE-ASSOCIATED PROTEASE-RELATED"/>
    <property type="match status" value="1"/>
</dbReference>
<dbReference type="PANTHER" id="PTHR39430:SF1">
    <property type="entry name" value="PROTEASE"/>
    <property type="match status" value="1"/>
</dbReference>
<feature type="transmembrane region" description="Helical" evidence="1">
    <location>
        <begin position="101"/>
        <end position="124"/>
    </location>
</feature>
<name>A0A562R5D1_9BURK</name>
<feature type="transmembrane region" description="Helical" evidence="1">
    <location>
        <begin position="185"/>
        <end position="206"/>
    </location>
</feature>
<comment type="caution">
    <text evidence="3">The sequence shown here is derived from an EMBL/GenBank/DDBJ whole genome shotgun (WGS) entry which is preliminary data.</text>
</comment>
<evidence type="ECO:0000313" key="3">
    <source>
        <dbReference type="EMBL" id="TWI64267.1"/>
    </source>
</evidence>
<dbReference type="EMBL" id="VLLB01000005">
    <property type="protein sequence ID" value="TWI64267.1"/>
    <property type="molecule type" value="Genomic_DNA"/>
</dbReference>
<dbReference type="InterPro" id="IPR003675">
    <property type="entry name" value="Rce1/LyrA-like_dom"/>
</dbReference>
<dbReference type="AlphaFoldDB" id="A0A562R5D1"/>
<feature type="transmembrane region" description="Helical" evidence="1">
    <location>
        <begin position="256"/>
        <end position="278"/>
    </location>
</feature>
<evidence type="ECO:0000259" key="2">
    <source>
        <dbReference type="Pfam" id="PF02517"/>
    </source>
</evidence>
<feature type="transmembrane region" description="Helical" evidence="1">
    <location>
        <begin position="218"/>
        <end position="236"/>
    </location>
</feature>
<gene>
    <name evidence="3" type="ORF">IP91_03035</name>
</gene>
<accession>A0A562R5D1</accession>
<feature type="transmembrane region" description="Helical" evidence="1">
    <location>
        <begin position="60"/>
        <end position="80"/>
    </location>
</feature>
<keyword evidence="4" id="KW-1185">Reference proteome</keyword>
<dbReference type="Pfam" id="PF02517">
    <property type="entry name" value="Rce1-like"/>
    <property type="match status" value="1"/>
</dbReference>
<feature type="transmembrane region" description="Helical" evidence="1">
    <location>
        <begin position="28"/>
        <end position="48"/>
    </location>
</feature>
<reference evidence="3 4" key="1">
    <citation type="journal article" date="2015" name="Stand. Genomic Sci.">
        <title>Genomic Encyclopedia of Bacterial and Archaeal Type Strains, Phase III: the genomes of soil and plant-associated and newly described type strains.</title>
        <authorList>
            <person name="Whitman W.B."/>
            <person name="Woyke T."/>
            <person name="Klenk H.P."/>
            <person name="Zhou Y."/>
            <person name="Lilburn T.G."/>
            <person name="Beck B.J."/>
            <person name="De Vos P."/>
            <person name="Vandamme P."/>
            <person name="Eisen J.A."/>
            <person name="Garrity G."/>
            <person name="Hugenholtz P."/>
            <person name="Kyrpides N.C."/>
        </authorList>
    </citation>
    <scope>NUCLEOTIDE SEQUENCE [LARGE SCALE GENOMIC DNA]</scope>
    <source>
        <strain evidence="3 4">CGMCC 1.10822</strain>
    </source>
</reference>
<dbReference type="Proteomes" id="UP000318431">
    <property type="component" value="Unassembled WGS sequence"/>
</dbReference>
<organism evidence="3 4">
    <name type="scientific">Pseudoduganella lurida</name>
    <dbReference type="NCBI Taxonomy" id="1036180"/>
    <lineage>
        <taxon>Bacteria</taxon>
        <taxon>Pseudomonadati</taxon>
        <taxon>Pseudomonadota</taxon>
        <taxon>Betaproteobacteria</taxon>
        <taxon>Burkholderiales</taxon>
        <taxon>Oxalobacteraceae</taxon>
        <taxon>Telluria group</taxon>
        <taxon>Pseudoduganella</taxon>
    </lineage>
</organism>
<protein>
    <recommendedName>
        <fullName evidence="2">CAAX prenyl protease 2/Lysostaphin resistance protein A-like domain-containing protein</fullName>
    </recommendedName>
</protein>
<dbReference type="RefSeq" id="WP_145649934.1">
    <property type="nucleotide sequence ID" value="NZ_VLLB01000005.1"/>
</dbReference>
<dbReference type="GO" id="GO:0004175">
    <property type="term" value="F:endopeptidase activity"/>
    <property type="evidence" value="ECO:0007669"/>
    <property type="project" value="UniProtKB-ARBA"/>
</dbReference>
<keyword evidence="1" id="KW-0812">Transmembrane</keyword>
<keyword evidence="1" id="KW-0472">Membrane</keyword>
<feature type="transmembrane region" description="Helical" evidence="1">
    <location>
        <begin position="161"/>
        <end position="179"/>
    </location>
</feature>
<feature type="domain" description="CAAX prenyl protease 2/Lysostaphin resistance protein A-like" evidence="2">
    <location>
        <begin position="140"/>
        <end position="223"/>
    </location>
</feature>
<dbReference type="GO" id="GO:0080120">
    <property type="term" value="P:CAAX-box protein maturation"/>
    <property type="evidence" value="ECO:0007669"/>
    <property type="project" value="UniProtKB-ARBA"/>
</dbReference>
<feature type="transmembrane region" description="Helical" evidence="1">
    <location>
        <begin position="136"/>
        <end position="154"/>
    </location>
</feature>
<sequence>MSATFATPSPDTAIATPPLRKRLLAHPLVRFVLAVLSVLVTMVLAGALSEQVPKAYRVGWPMLLMAVSVIGGYSAYVRWVEKRPLAELGRNGMGRELGRGLGLGALLVVVCSVVLLGAGVYTITGTSHWTALVKPLPEQVFVAFLEEILFRAIVFRLLEKSWGTAVALVVSTLLFALAHMPNESFTMLGALATAVAGAALSGAYLVTRRLWLPVGMHFAWNFLFDAVFAVPVSGHAARGWIQVTSSGPAWLSGGAYGIEASVVTVLAWGIATVLLLTLTRRRGQWRARP</sequence>